<dbReference type="FunFam" id="2.30.30.490:FF:000010">
    <property type="entry name" value="Origin recognition complex subunit 1"/>
    <property type="match status" value="1"/>
</dbReference>
<dbReference type="PANTHER" id="PTHR10763">
    <property type="entry name" value="CELL DIVISION CONTROL PROTEIN 6-RELATED"/>
    <property type="match status" value="1"/>
</dbReference>
<dbReference type="GO" id="GO:0005664">
    <property type="term" value="C:nuclear origin of replication recognition complex"/>
    <property type="evidence" value="ECO:0007669"/>
    <property type="project" value="TreeGrafter"/>
</dbReference>
<dbReference type="InterPro" id="IPR001025">
    <property type="entry name" value="BAH_dom"/>
</dbReference>
<evidence type="ECO:0000256" key="7">
    <source>
        <dbReference type="ARBA" id="ARBA00046605"/>
    </source>
</evidence>
<protein>
    <recommendedName>
        <fullName evidence="3 8">Origin recognition complex subunit 1</fullName>
    </recommendedName>
</protein>
<dbReference type="GO" id="GO:0005524">
    <property type="term" value="F:ATP binding"/>
    <property type="evidence" value="ECO:0007669"/>
    <property type="project" value="UniProtKB-KW"/>
</dbReference>
<dbReference type="InterPro" id="IPR050311">
    <property type="entry name" value="ORC1/CDC6"/>
</dbReference>
<evidence type="ECO:0000256" key="5">
    <source>
        <dbReference type="ARBA" id="ARBA00023125"/>
    </source>
</evidence>
<dbReference type="PANTHER" id="PTHR10763:SF23">
    <property type="entry name" value="ORIGIN RECOGNITION COMPLEX SUBUNIT 1"/>
    <property type="match status" value="1"/>
</dbReference>
<organism evidence="12 13">
    <name type="scientific">Cervus elaphus hippelaphus</name>
    <name type="common">European red deer</name>
    <dbReference type="NCBI Taxonomy" id="46360"/>
    <lineage>
        <taxon>Eukaryota</taxon>
        <taxon>Metazoa</taxon>
        <taxon>Chordata</taxon>
        <taxon>Craniata</taxon>
        <taxon>Vertebrata</taxon>
        <taxon>Euteleostomi</taxon>
        <taxon>Mammalia</taxon>
        <taxon>Eutheria</taxon>
        <taxon>Laurasiatheria</taxon>
        <taxon>Artiodactyla</taxon>
        <taxon>Ruminantia</taxon>
        <taxon>Pecora</taxon>
        <taxon>Cervidae</taxon>
        <taxon>Cervinae</taxon>
        <taxon>Cervus</taxon>
    </lineage>
</organism>
<feature type="domain" description="BAH" evidence="11">
    <location>
        <begin position="45"/>
        <end position="149"/>
    </location>
</feature>
<dbReference type="InterPro" id="IPR003959">
    <property type="entry name" value="ATPase_AAA_core"/>
</dbReference>
<evidence type="ECO:0000256" key="4">
    <source>
        <dbReference type="ARBA" id="ARBA00022705"/>
    </source>
</evidence>
<accession>A0A212CG44</accession>
<dbReference type="GO" id="GO:0006270">
    <property type="term" value="P:DNA replication initiation"/>
    <property type="evidence" value="ECO:0007669"/>
    <property type="project" value="TreeGrafter"/>
</dbReference>
<dbReference type="SMART" id="SM00382">
    <property type="entry name" value="AAA"/>
    <property type="match status" value="1"/>
</dbReference>
<evidence type="ECO:0000256" key="2">
    <source>
        <dbReference type="ARBA" id="ARBA00008398"/>
    </source>
</evidence>
<keyword evidence="6 8" id="KW-0539">Nucleus</keyword>
<keyword evidence="8" id="KW-0547">Nucleotide-binding</keyword>
<dbReference type="InterPro" id="IPR003593">
    <property type="entry name" value="AAA+_ATPase"/>
</dbReference>
<feature type="compositionally biased region" description="Basic and acidic residues" evidence="9">
    <location>
        <begin position="275"/>
        <end position="295"/>
    </location>
</feature>
<comment type="similarity">
    <text evidence="2 8">Belongs to the ORC1 family.</text>
</comment>
<dbReference type="SUPFAM" id="SSF52540">
    <property type="entry name" value="P-loop containing nucleoside triphosphate hydrolases"/>
    <property type="match status" value="1"/>
</dbReference>
<feature type="region of interest" description="Disordered" evidence="9">
    <location>
        <begin position="381"/>
        <end position="449"/>
    </location>
</feature>
<dbReference type="EMBL" id="MKHE01000020">
    <property type="protein sequence ID" value="OWK04920.1"/>
    <property type="molecule type" value="Genomic_DNA"/>
</dbReference>
<feature type="compositionally biased region" description="Acidic residues" evidence="9">
    <location>
        <begin position="399"/>
        <end position="408"/>
    </location>
</feature>
<dbReference type="GO" id="GO:0016887">
    <property type="term" value="F:ATP hydrolysis activity"/>
    <property type="evidence" value="ECO:0007669"/>
    <property type="project" value="InterPro"/>
</dbReference>
<gene>
    <name evidence="12" type="ORF">Celaphus_00002542</name>
</gene>
<feature type="compositionally biased region" description="Polar residues" evidence="9">
    <location>
        <begin position="177"/>
        <end position="186"/>
    </location>
</feature>
<evidence type="ECO:0000313" key="13">
    <source>
        <dbReference type="Proteomes" id="UP000242450"/>
    </source>
</evidence>
<comment type="subcellular location">
    <subcellularLocation>
        <location evidence="1 8">Nucleus</location>
    </subcellularLocation>
</comment>
<evidence type="ECO:0000256" key="9">
    <source>
        <dbReference type="SAM" id="MobiDB-lite"/>
    </source>
</evidence>
<sequence length="677" mass="76678">MAYCSARLRTRKTYLWVGRPSLDQKLHYQTYKEMSMKREGYSTEIHIQVGQFVLIEGDDNENPYVAKLVELFEDVPVCKQHLLGRKPDTQEIFWYDNPACNSNINVETIIGCVRVVALAPDEVIPIDLKNEKTFFVKLSWNEKKFKPLPPEVFAQLNKLQEDNHRYQKSTEAKTKSTESPSWTTTEHAVKRIESRHSTSKSRHTASHPVTPRARKRLELSGFPRTPNTRISQATSCASLDSPGRMKRKVAFSEIMSPSKRSLPDGSQTLSPALKAPEKTGEIQHSCTKDAKKTSPDHGMILRTRVPALKTTETSEERTLTPTRGGRKSSVVTSVILKPEYIERREGKEPEVQDEATSTSRIRRKSSLLTLNRIRQQLRFLGNSKSDESDEEFLPAAEISDCDSEEEEASTTPLSRRTPNSVSRNLRSSMKSSLQTPSKTPKKTVSRNLAAQEPTNMLEEARLRLHVSAVPKSLPCREQEFQDIYNFVESKLLDRTGGCMYISGVPGTGKTATVHEVMRCLQQAAQDGDVPPFQYIEKLTGKRATANHAAKLLAKRFCAQGSSQETTVLLVDELDLLWTQKQDVMYNLFDWPTHKEARLVVLTIANTMDLPERIMMNRVSSRLGLTRMSFQPYTHSQLQQILMSRLRHVKAFEDDTIQLVARKVSRLCGAPCHTDSVC</sequence>
<dbReference type="Gene3D" id="2.30.30.490">
    <property type="match status" value="2"/>
</dbReference>
<feature type="region of interest" description="Disordered" evidence="9">
    <location>
        <begin position="342"/>
        <end position="362"/>
    </location>
</feature>
<name>A0A212CG44_CEREH</name>
<evidence type="ECO:0000259" key="11">
    <source>
        <dbReference type="SMART" id="SM00439"/>
    </source>
</evidence>
<feature type="domain" description="AAA+ ATPase" evidence="10">
    <location>
        <begin position="495"/>
        <end position="628"/>
    </location>
</feature>
<evidence type="ECO:0000313" key="12">
    <source>
        <dbReference type="EMBL" id="OWK04920.1"/>
    </source>
</evidence>
<keyword evidence="8" id="KW-0067">ATP-binding</keyword>
<keyword evidence="13" id="KW-1185">Reference proteome</keyword>
<evidence type="ECO:0000256" key="6">
    <source>
        <dbReference type="ARBA" id="ARBA00023242"/>
    </source>
</evidence>
<dbReference type="Proteomes" id="UP000242450">
    <property type="component" value="Chromosome 20"/>
</dbReference>
<dbReference type="SMART" id="SM00439">
    <property type="entry name" value="BAH"/>
    <property type="match status" value="1"/>
</dbReference>
<dbReference type="AlphaFoldDB" id="A0A212CG44"/>
<dbReference type="OrthoDB" id="1926878at2759"/>
<dbReference type="Gene3D" id="3.40.50.300">
    <property type="entry name" value="P-loop containing nucleotide triphosphate hydrolases"/>
    <property type="match status" value="2"/>
</dbReference>
<feature type="compositionally biased region" description="Polar residues" evidence="9">
    <location>
        <begin position="225"/>
        <end position="238"/>
    </location>
</feature>
<keyword evidence="4 8" id="KW-0235">DNA replication</keyword>
<comment type="function">
    <text evidence="8">Component of the origin recognition complex (ORC) that binds origins of replication. DNA-binding is ATP-dependent, however specific DNA sequences that define origins of replication have not been identified so far. ORC is required to assemble the pre-replication complex necessary to initiate DNA replication.</text>
</comment>
<reference evidence="12 13" key="1">
    <citation type="journal article" date="2018" name="Mol. Genet. Genomics">
        <title>The red deer Cervus elaphus genome CerEla1.0: sequencing, annotating, genes, and chromosomes.</title>
        <authorList>
            <person name="Bana N.A."/>
            <person name="Nyiri A."/>
            <person name="Nagy J."/>
            <person name="Frank K."/>
            <person name="Nagy T."/>
            <person name="Steger V."/>
            <person name="Schiller M."/>
            <person name="Lakatos P."/>
            <person name="Sugar L."/>
            <person name="Horn P."/>
            <person name="Barta E."/>
            <person name="Orosz L."/>
        </authorList>
    </citation>
    <scope>NUCLEOTIDE SEQUENCE [LARGE SCALE GENOMIC DNA]</scope>
    <source>
        <strain evidence="12">Hungarian</strain>
    </source>
</reference>
<proteinExistence type="inferred from homology"/>
<dbReference type="Pfam" id="PF00004">
    <property type="entry name" value="AAA"/>
    <property type="match status" value="1"/>
</dbReference>
<feature type="compositionally biased region" description="Basic and acidic residues" evidence="9">
    <location>
        <begin position="187"/>
        <end position="196"/>
    </location>
</feature>
<dbReference type="GO" id="GO:0003688">
    <property type="term" value="F:DNA replication origin binding"/>
    <property type="evidence" value="ECO:0007669"/>
    <property type="project" value="TreeGrafter"/>
</dbReference>
<evidence type="ECO:0000259" key="10">
    <source>
        <dbReference type="SMART" id="SM00382"/>
    </source>
</evidence>
<comment type="caution">
    <text evidence="12">The sequence shown here is derived from an EMBL/GenBank/DDBJ whole genome shotgun (WGS) entry which is preliminary data.</text>
</comment>
<feature type="region of interest" description="Disordered" evidence="9">
    <location>
        <begin position="163"/>
        <end position="295"/>
    </location>
</feature>
<dbReference type="GO" id="GO:0033314">
    <property type="term" value="P:mitotic DNA replication checkpoint signaling"/>
    <property type="evidence" value="ECO:0007669"/>
    <property type="project" value="TreeGrafter"/>
</dbReference>
<feature type="compositionally biased region" description="Polar residues" evidence="9">
    <location>
        <begin position="409"/>
        <end position="438"/>
    </location>
</feature>
<evidence type="ECO:0000256" key="3">
    <source>
        <dbReference type="ARBA" id="ARBA00019081"/>
    </source>
</evidence>
<dbReference type="InterPro" id="IPR043151">
    <property type="entry name" value="BAH_sf"/>
</dbReference>
<dbReference type="InterPro" id="IPR027417">
    <property type="entry name" value="P-loop_NTPase"/>
</dbReference>
<dbReference type="GO" id="GO:0003682">
    <property type="term" value="F:chromatin binding"/>
    <property type="evidence" value="ECO:0007669"/>
    <property type="project" value="InterPro"/>
</dbReference>
<evidence type="ECO:0000256" key="8">
    <source>
        <dbReference type="RuleBase" id="RU365058"/>
    </source>
</evidence>
<evidence type="ECO:0000256" key="1">
    <source>
        <dbReference type="ARBA" id="ARBA00004123"/>
    </source>
</evidence>
<keyword evidence="5 8" id="KW-0238">DNA-binding</keyword>
<feature type="compositionally biased region" description="Basic and acidic residues" evidence="9">
    <location>
        <begin position="163"/>
        <end position="176"/>
    </location>
</feature>
<comment type="subunit">
    <text evidence="7 8">Component of ORC, a complex composed of at least 6 subunits: ORC1, ORC2, ORC3, ORC4, ORC5 and ORC6. ORC is regulated in a cell-cycle dependent manner. It is sequentially assembled at the exit from anaphase of mitosis and disassembled as cells enter S phase. Interacts with CDC6 and KAT7/HBO1. Interacts with LRWD1 predominantly during the G1 phase and with less affinity during mitosis, when phosphorylated.</text>
</comment>